<name>A0A2X3KVI9_9BACT</name>
<dbReference type="Gene3D" id="3.40.640.10">
    <property type="entry name" value="Type I PLP-dependent aspartate aminotransferase-like (Major domain)"/>
    <property type="match status" value="1"/>
</dbReference>
<gene>
    <name evidence="5 7" type="primary">gcvPB</name>
    <name evidence="7" type="ORF">BARAN1_0564</name>
</gene>
<comment type="function">
    <text evidence="1 5">The glycine cleavage system catalyzes the degradation of glycine. The P protein binds the alpha-amino group of glycine through its pyridoxal phosphate cofactor; CO(2) is released and the remaining methylamine moiety is then transferred to the lipoamide cofactor of the H protein.</text>
</comment>
<dbReference type="GO" id="GO:0005829">
    <property type="term" value="C:cytosol"/>
    <property type="evidence" value="ECO:0007669"/>
    <property type="project" value="TreeGrafter"/>
</dbReference>
<evidence type="ECO:0000259" key="6">
    <source>
        <dbReference type="Pfam" id="PF21478"/>
    </source>
</evidence>
<dbReference type="EMBL" id="LS483254">
    <property type="protein sequence ID" value="SQD92588.1"/>
    <property type="molecule type" value="Genomic_DNA"/>
</dbReference>
<evidence type="ECO:0000313" key="7">
    <source>
        <dbReference type="EMBL" id="SQD92588.1"/>
    </source>
</evidence>
<dbReference type="SUPFAM" id="SSF53383">
    <property type="entry name" value="PLP-dependent transferases"/>
    <property type="match status" value="1"/>
</dbReference>
<evidence type="ECO:0000256" key="3">
    <source>
        <dbReference type="ARBA" id="ARBA00023002"/>
    </source>
</evidence>
<dbReference type="GO" id="GO:0019464">
    <property type="term" value="P:glycine decarboxylation via glycine cleavage system"/>
    <property type="evidence" value="ECO:0007669"/>
    <property type="project" value="UniProtKB-UniRule"/>
</dbReference>
<dbReference type="InterPro" id="IPR015421">
    <property type="entry name" value="PyrdxlP-dep_Trfase_major"/>
</dbReference>
<evidence type="ECO:0000313" key="8">
    <source>
        <dbReference type="Proteomes" id="UP000249818"/>
    </source>
</evidence>
<proteinExistence type="inferred from homology"/>
<dbReference type="GO" id="GO:0005960">
    <property type="term" value="C:glycine cleavage complex"/>
    <property type="evidence" value="ECO:0007669"/>
    <property type="project" value="TreeGrafter"/>
</dbReference>
<dbReference type="Pfam" id="PF21478">
    <property type="entry name" value="GcvP2_C"/>
    <property type="match status" value="1"/>
</dbReference>
<evidence type="ECO:0000256" key="4">
    <source>
        <dbReference type="ARBA" id="ARBA00049026"/>
    </source>
</evidence>
<reference evidence="8" key="1">
    <citation type="submission" date="2018-05" db="EMBL/GenBank/DDBJ databases">
        <authorList>
            <person name="Hao L."/>
        </authorList>
    </citation>
    <scope>NUCLEOTIDE SEQUENCE [LARGE SCALE GENOMIC DNA]</scope>
</reference>
<feature type="domain" description="Glycine dehydrogenase C-terminal" evidence="6">
    <location>
        <begin position="350"/>
        <end position="447"/>
    </location>
</feature>
<dbReference type="NCBIfam" id="NF003346">
    <property type="entry name" value="PRK04366.1"/>
    <property type="match status" value="1"/>
</dbReference>
<dbReference type="RefSeq" id="WP_122030785.1">
    <property type="nucleotide sequence ID" value="NZ_LS483254.1"/>
</dbReference>
<feature type="modified residue" description="N6-(pyridoxal phosphate)lysine" evidence="5">
    <location>
        <position position="269"/>
    </location>
</feature>
<dbReference type="InterPro" id="IPR015424">
    <property type="entry name" value="PyrdxlP-dep_Trfase"/>
</dbReference>
<comment type="cofactor">
    <cofactor evidence="5">
        <name>pyridoxal 5'-phosphate</name>
        <dbReference type="ChEBI" id="CHEBI:597326"/>
    </cofactor>
</comment>
<dbReference type="GO" id="GO:0030170">
    <property type="term" value="F:pyridoxal phosphate binding"/>
    <property type="evidence" value="ECO:0007669"/>
    <property type="project" value="TreeGrafter"/>
</dbReference>
<keyword evidence="8" id="KW-1185">Reference proteome</keyword>
<comment type="subunit">
    <text evidence="5">The glycine cleavage system is composed of four proteins: P, T, L and H. In this organism, the P 'protein' is a heterodimer of two subunits.</text>
</comment>
<dbReference type="PANTHER" id="PTHR11773:SF1">
    <property type="entry name" value="GLYCINE DEHYDROGENASE (DECARBOXYLATING), MITOCHONDRIAL"/>
    <property type="match status" value="1"/>
</dbReference>
<dbReference type="FunFam" id="3.90.1150.10:FF:000014">
    <property type="entry name" value="Probable glycine dehydrogenase (decarboxylating) subunit 2"/>
    <property type="match status" value="1"/>
</dbReference>
<comment type="similarity">
    <text evidence="5">Belongs to the GcvP family. C-terminal subunit subfamily.</text>
</comment>
<evidence type="ECO:0000256" key="5">
    <source>
        <dbReference type="HAMAP-Rule" id="MF_00713"/>
    </source>
</evidence>
<dbReference type="PANTHER" id="PTHR11773">
    <property type="entry name" value="GLYCINE DEHYDROGENASE, DECARBOXYLATING"/>
    <property type="match status" value="1"/>
</dbReference>
<dbReference type="Proteomes" id="UP000249818">
    <property type="component" value="Chromosome BARAN1"/>
</dbReference>
<comment type="catalytic activity">
    <reaction evidence="4 5">
        <text>N(6)-[(R)-lipoyl]-L-lysyl-[glycine-cleavage complex H protein] + glycine + H(+) = N(6)-[(R)-S(8)-aminomethyldihydrolipoyl]-L-lysyl-[glycine-cleavage complex H protein] + CO2</text>
        <dbReference type="Rhea" id="RHEA:24304"/>
        <dbReference type="Rhea" id="RHEA-COMP:10494"/>
        <dbReference type="Rhea" id="RHEA-COMP:10495"/>
        <dbReference type="ChEBI" id="CHEBI:15378"/>
        <dbReference type="ChEBI" id="CHEBI:16526"/>
        <dbReference type="ChEBI" id="CHEBI:57305"/>
        <dbReference type="ChEBI" id="CHEBI:83099"/>
        <dbReference type="ChEBI" id="CHEBI:83143"/>
        <dbReference type="EC" id="1.4.4.2"/>
    </reaction>
</comment>
<dbReference type="InterPro" id="IPR020581">
    <property type="entry name" value="GDC_P"/>
</dbReference>
<dbReference type="KEGG" id="bana:BARAN1_0564"/>
<dbReference type="InterPro" id="IPR049316">
    <property type="entry name" value="GDC-P_C"/>
</dbReference>
<dbReference type="InterPro" id="IPR023012">
    <property type="entry name" value="GcvPB"/>
</dbReference>
<dbReference type="Gene3D" id="6.20.440.10">
    <property type="match status" value="1"/>
</dbReference>
<dbReference type="Gene3D" id="3.90.1150.10">
    <property type="entry name" value="Aspartate Aminotransferase, domain 1"/>
    <property type="match status" value="1"/>
</dbReference>
<accession>A0A2X3KVI9</accession>
<keyword evidence="3 5" id="KW-0560">Oxidoreductase</keyword>
<evidence type="ECO:0000256" key="2">
    <source>
        <dbReference type="ARBA" id="ARBA00022898"/>
    </source>
</evidence>
<dbReference type="AlphaFoldDB" id="A0A2X3KVI9"/>
<sequence>MSTIYDRGAPGRRAVALPPLAQPEEQVLSGIPAGLRRQGAPRLPAVSQPELVRHYTALSRMNYGVDTGFYPLGSCTMKHNPKLHEDLARHPGLADLHPLLPDEECQGALALLWEMGECLKGIAGMPGITLQPAAGAHGELTGMLLIKKWLEDHGELGARTKILLPDSAHGTNPASAAMVGFSVVSLPSDRRGLVDLAALRGALGPDVAGIMLTVPNTLGLFEEDILTITSLVHDAGGLCYFDGANLNAYVGRARPGDMGADVFHINLHKTFSTPHGGGGPGAGPVTVSEALLPYLPVPEVVREGGEFKLAWDRPKSIGRVHPYFGNVLVIAKALAYILTLGDDGLREVSAGAVLAANYLKAKLAGPYKLPYDRLAKHEFVLSGEGLDGVRTLDIAKRLMDYGFHPPTVYFPLIVREALMIEPTETEPRETLDAFAAAMLAIAREAREQPELLHDAPHTTPVRRLDEARAVREPRLKLDLGDR</sequence>
<evidence type="ECO:0000256" key="1">
    <source>
        <dbReference type="ARBA" id="ARBA00003788"/>
    </source>
</evidence>
<dbReference type="EC" id="1.4.4.2" evidence="5"/>
<organism evidence="7 8">
    <name type="scientific">Candidatus Bipolaricaulis anaerobius</name>
    <dbReference type="NCBI Taxonomy" id="2026885"/>
    <lineage>
        <taxon>Bacteria</taxon>
        <taxon>Candidatus Bipolaricaulota</taxon>
        <taxon>Candidatus Bipolaricaulia</taxon>
        <taxon>Candidatus Bipolaricaulales</taxon>
        <taxon>Candidatus Bipolaricaulaceae</taxon>
        <taxon>Candidatus Bipolaricaulis</taxon>
    </lineage>
</organism>
<protein>
    <recommendedName>
        <fullName evidence="5">Probable glycine dehydrogenase (decarboxylating) subunit 2</fullName>
        <ecNumber evidence="5">1.4.4.2</ecNumber>
    </recommendedName>
    <alternativeName>
        <fullName evidence="5">Glycine cleavage system P-protein subunit 2</fullName>
    </alternativeName>
    <alternativeName>
        <fullName evidence="5">Glycine decarboxylase subunit 2</fullName>
    </alternativeName>
    <alternativeName>
        <fullName evidence="5">Glycine dehydrogenase (aminomethyl-transferring) subunit 2</fullName>
    </alternativeName>
</protein>
<dbReference type="GO" id="GO:0004375">
    <property type="term" value="F:glycine dehydrogenase (decarboxylating) activity"/>
    <property type="evidence" value="ECO:0007669"/>
    <property type="project" value="UniProtKB-EC"/>
</dbReference>
<dbReference type="GO" id="GO:0016594">
    <property type="term" value="F:glycine binding"/>
    <property type="evidence" value="ECO:0007669"/>
    <property type="project" value="TreeGrafter"/>
</dbReference>
<dbReference type="FunFam" id="3.40.640.10:FF:000224">
    <property type="entry name" value="Probable glycine dehydrogenase (decarboxylating) subunit 2"/>
    <property type="match status" value="1"/>
</dbReference>
<dbReference type="HAMAP" id="MF_00713">
    <property type="entry name" value="GcvPB"/>
    <property type="match status" value="1"/>
</dbReference>
<dbReference type="InterPro" id="IPR015422">
    <property type="entry name" value="PyrdxlP-dep_Trfase_small"/>
</dbReference>
<dbReference type="OrthoDB" id="9801272at2"/>
<keyword evidence="2 5" id="KW-0663">Pyridoxal phosphate</keyword>